<protein>
    <submittedName>
        <fullName evidence="2">Nucleotidyltransferase domain-containing protein</fullName>
    </submittedName>
</protein>
<keyword evidence="2" id="KW-0808">Transferase</keyword>
<dbReference type="KEGG" id="pgin:FRZ67_05380"/>
<dbReference type="CDD" id="cd05403">
    <property type="entry name" value="NT_KNTase_like"/>
    <property type="match status" value="1"/>
</dbReference>
<dbReference type="Proteomes" id="UP000321533">
    <property type="component" value="Chromosome"/>
</dbReference>
<dbReference type="Gene3D" id="3.30.460.10">
    <property type="entry name" value="Beta Polymerase, domain 2"/>
    <property type="match status" value="1"/>
</dbReference>
<evidence type="ECO:0000313" key="3">
    <source>
        <dbReference type="Proteomes" id="UP000321533"/>
    </source>
</evidence>
<name>A0A5B8V690_9BACT</name>
<proteinExistence type="predicted"/>
<keyword evidence="3" id="KW-1185">Reference proteome</keyword>
<evidence type="ECO:0000259" key="1">
    <source>
        <dbReference type="Pfam" id="PF01909"/>
    </source>
</evidence>
<dbReference type="InterPro" id="IPR002934">
    <property type="entry name" value="Polymerase_NTP_transf_dom"/>
</dbReference>
<dbReference type="EMBL" id="CP042435">
    <property type="protein sequence ID" value="QEC66762.1"/>
    <property type="molecule type" value="Genomic_DNA"/>
</dbReference>
<reference evidence="2 3" key="1">
    <citation type="journal article" date="2016" name="Int. J. Syst. Evol. Microbiol.">
        <title>Panacibacter ginsenosidivorans gen. nov., sp. nov., with ginsenoside converting activity isolated from soil of a ginseng field.</title>
        <authorList>
            <person name="Siddiqi M.Z."/>
            <person name="Muhammad Shafi S."/>
            <person name="Choi K.D."/>
            <person name="Im W.T."/>
        </authorList>
    </citation>
    <scope>NUCLEOTIDE SEQUENCE [LARGE SCALE GENOMIC DNA]</scope>
    <source>
        <strain evidence="2 3">Gsoil1550</strain>
    </source>
</reference>
<dbReference type="RefSeq" id="WP_147188562.1">
    <property type="nucleotide sequence ID" value="NZ_CP042435.1"/>
</dbReference>
<dbReference type="Pfam" id="PF01909">
    <property type="entry name" value="NTP_transf_2"/>
    <property type="match status" value="1"/>
</dbReference>
<sequence>MSSTPIFPTQLHTSTAEMVREYFVGIPKVDTILVVNSCARGQATPESDLDFAILVKPETSISEINNIESDWINYLIEQPTYLEYKRSSEFAHLHLDIINGKYTSAKIEAGEPVDSFELEIGNQISYSAPMNNAGQYFLELQNKWLPYYSEELRLQRLAMIKDACIYDLNHCHIFVKRHLYFQAFDILYKAFQKFLQLLFIACKTYPIAYNKWIKYQFEEKLNKPDLYPRLSPVLSIKNIESNEINNKVEMLRELLNELPGN</sequence>
<organism evidence="2 3">
    <name type="scientific">Panacibacter ginsenosidivorans</name>
    <dbReference type="NCBI Taxonomy" id="1813871"/>
    <lineage>
        <taxon>Bacteria</taxon>
        <taxon>Pseudomonadati</taxon>
        <taxon>Bacteroidota</taxon>
        <taxon>Chitinophagia</taxon>
        <taxon>Chitinophagales</taxon>
        <taxon>Chitinophagaceae</taxon>
        <taxon>Panacibacter</taxon>
    </lineage>
</organism>
<dbReference type="InterPro" id="IPR043519">
    <property type="entry name" value="NT_sf"/>
</dbReference>
<dbReference type="AlphaFoldDB" id="A0A5B8V690"/>
<accession>A0A5B8V690</accession>
<gene>
    <name evidence="2" type="ORF">FRZ67_05380</name>
</gene>
<dbReference type="SUPFAM" id="SSF81301">
    <property type="entry name" value="Nucleotidyltransferase"/>
    <property type="match status" value="1"/>
</dbReference>
<evidence type="ECO:0000313" key="2">
    <source>
        <dbReference type="EMBL" id="QEC66762.1"/>
    </source>
</evidence>
<feature type="domain" description="Polymerase nucleotidyl transferase" evidence="1">
    <location>
        <begin position="29"/>
        <end position="78"/>
    </location>
</feature>
<dbReference type="OrthoDB" id="1321649at2"/>
<dbReference type="GO" id="GO:0016779">
    <property type="term" value="F:nucleotidyltransferase activity"/>
    <property type="evidence" value="ECO:0007669"/>
    <property type="project" value="InterPro"/>
</dbReference>